<keyword evidence="3" id="KW-0804">Transcription</keyword>
<gene>
    <name evidence="5" type="ORF">H0185_16885</name>
</gene>
<dbReference type="EMBL" id="JACWFH010000024">
    <property type="protein sequence ID" value="MBY0098461.1"/>
    <property type="molecule type" value="Genomic_DNA"/>
</dbReference>
<organism evidence="5 6">
    <name type="scientific">Mesobacillus maritimus</name>
    <dbReference type="NCBI Taxonomy" id="1643336"/>
    <lineage>
        <taxon>Bacteria</taxon>
        <taxon>Bacillati</taxon>
        <taxon>Bacillota</taxon>
        <taxon>Bacilli</taxon>
        <taxon>Bacillales</taxon>
        <taxon>Bacillaceae</taxon>
        <taxon>Mesobacillus</taxon>
    </lineage>
</organism>
<keyword evidence="2" id="KW-0238">DNA-binding</keyword>
<dbReference type="PANTHER" id="PTHR38445:SF6">
    <property type="entry name" value="GNTR-FAMILY TRANSCRIPTIONAL REGULATOR"/>
    <property type="match status" value="1"/>
</dbReference>
<dbReference type="Proteomes" id="UP000769780">
    <property type="component" value="Unassembled WGS sequence"/>
</dbReference>
<keyword evidence="6" id="KW-1185">Reference proteome</keyword>
<dbReference type="InterPro" id="IPR000524">
    <property type="entry name" value="Tscrpt_reg_HTH_GntR"/>
</dbReference>
<evidence type="ECO:0000313" key="6">
    <source>
        <dbReference type="Proteomes" id="UP000769780"/>
    </source>
</evidence>
<comment type="caution">
    <text evidence="5">The sequence shown here is derived from an EMBL/GenBank/DDBJ whole genome shotgun (WGS) entry which is preliminary data.</text>
</comment>
<dbReference type="CDD" id="cd07377">
    <property type="entry name" value="WHTH_GntR"/>
    <property type="match status" value="1"/>
</dbReference>
<dbReference type="InterPro" id="IPR036388">
    <property type="entry name" value="WH-like_DNA-bd_sf"/>
</dbReference>
<accession>A0ABS7K8P7</accession>
<dbReference type="InterPro" id="IPR036390">
    <property type="entry name" value="WH_DNA-bd_sf"/>
</dbReference>
<evidence type="ECO:0000259" key="4">
    <source>
        <dbReference type="PROSITE" id="PS50949"/>
    </source>
</evidence>
<dbReference type="SUPFAM" id="SSF46785">
    <property type="entry name" value="Winged helix' DNA-binding domain"/>
    <property type="match status" value="1"/>
</dbReference>
<dbReference type="RefSeq" id="WP_221874683.1">
    <property type="nucleotide sequence ID" value="NZ_JACWFH010000024.1"/>
</dbReference>
<feature type="domain" description="HTH gntR-type" evidence="4">
    <location>
        <begin position="9"/>
        <end position="77"/>
    </location>
</feature>
<dbReference type="Gene3D" id="1.10.10.10">
    <property type="entry name" value="Winged helix-like DNA-binding domain superfamily/Winged helix DNA-binding domain"/>
    <property type="match status" value="1"/>
</dbReference>
<dbReference type="SMART" id="SM00345">
    <property type="entry name" value="HTH_GNTR"/>
    <property type="match status" value="1"/>
</dbReference>
<keyword evidence="1" id="KW-0805">Transcription regulation</keyword>
<evidence type="ECO:0000256" key="3">
    <source>
        <dbReference type="ARBA" id="ARBA00023163"/>
    </source>
</evidence>
<proteinExistence type="predicted"/>
<name>A0ABS7K8P7_9BACI</name>
<dbReference type="Pfam" id="PF00392">
    <property type="entry name" value="GntR"/>
    <property type="match status" value="1"/>
</dbReference>
<reference evidence="5 6" key="1">
    <citation type="submission" date="2020-07" db="EMBL/GenBank/DDBJ databases">
        <title>Fungal Genomes of the International Space Station.</title>
        <authorList>
            <person name="Seuylemezian A."/>
            <person name="Singh N.K."/>
            <person name="Wood J."/>
            <person name="Venkateswaran K."/>
        </authorList>
    </citation>
    <scope>NUCLEOTIDE SEQUENCE [LARGE SCALE GENOMIC DNA]</scope>
    <source>
        <strain evidence="5 6">PL-B2</strain>
    </source>
</reference>
<evidence type="ECO:0000256" key="1">
    <source>
        <dbReference type="ARBA" id="ARBA00023015"/>
    </source>
</evidence>
<dbReference type="PROSITE" id="PS50949">
    <property type="entry name" value="HTH_GNTR"/>
    <property type="match status" value="1"/>
</dbReference>
<sequence>MGEDFQASKPIYMQIVDKITSEIVQGKRQPGDKLPSVREMAVQMGVNPNTVQRTYAELERLNIVETRRGQGTFVSDNKDLTEELGRNMQDEIIKSFIQKMEEIGVDRKQIVTLLQQYLGEGQ</sequence>
<dbReference type="PANTHER" id="PTHR38445">
    <property type="entry name" value="HTH-TYPE TRANSCRIPTIONAL REPRESSOR YTRA"/>
    <property type="match status" value="1"/>
</dbReference>
<protein>
    <submittedName>
        <fullName evidence="5">GntR family transcriptional regulator</fullName>
    </submittedName>
</protein>
<evidence type="ECO:0000313" key="5">
    <source>
        <dbReference type="EMBL" id="MBY0098461.1"/>
    </source>
</evidence>
<evidence type="ECO:0000256" key="2">
    <source>
        <dbReference type="ARBA" id="ARBA00023125"/>
    </source>
</evidence>